<dbReference type="EMBL" id="JAFVMF010000025">
    <property type="protein sequence ID" value="MBO1361585.1"/>
    <property type="molecule type" value="Genomic_DNA"/>
</dbReference>
<feature type="transmembrane region" description="Helical" evidence="1">
    <location>
        <begin position="71"/>
        <end position="95"/>
    </location>
</feature>
<comment type="caution">
    <text evidence="2">The sequence shown here is derived from an EMBL/GenBank/DDBJ whole genome shotgun (WGS) entry which is preliminary data.</text>
</comment>
<gene>
    <name evidence="2" type="ORF">J2D73_17505</name>
</gene>
<proteinExistence type="predicted"/>
<evidence type="ECO:0008006" key="4">
    <source>
        <dbReference type="Google" id="ProtNLM"/>
    </source>
</evidence>
<sequence>MTAMHLFLSLIVLAAQLAAVVLAAPLIAGVRDHFAGRLTGGGAPSSLLRWRRIVSAWRTPSVDFSDLIPSNPLLVAAAPLACGAAITAACLAPAFSVHLTPAGSADILMIGGLLAAARFLVRLPALNDPAEISGGAMLRLAAGATAAPALLLIVALLFATGVTTDLDVVLAGLREDETAPRGAFLLAGVALLAIGPTWGASEPLEAQGRERAMLMLAGDVLDLTWITLAGDLAWPRALAAPPVSGASVSAQFVWFGDCGLTAAFWLARAAAVACVLASARAIAFGPVATARLRGGLALVLAVLALQLAATPSEPSSETWAAPEAAGGVSR</sequence>
<feature type="transmembrane region" description="Helical" evidence="1">
    <location>
        <begin position="107"/>
        <end position="125"/>
    </location>
</feature>
<name>A0ABS3M0A4_9PROT</name>
<reference evidence="2 3" key="1">
    <citation type="submission" date="2021-03" db="EMBL/GenBank/DDBJ databases">
        <title>The complete genome sequence of Acetobacter sacchari TBRC 11175.</title>
        <authorList>
            <person name="Charoenyingcharoen P."/>
            <person name="Yukphan P."/>
        </authorList>
    </citation>
    <scope>NUCLEOTIDE SEQUENCE [LARGE SCALE GENOMIC DNA]</scope>
    <source>
        <strain evidence="2 3">TBRC 11175</strain>
    </source>
</reference>
<accession>A0ABS3M0A4</accession>
<keyword evidence="3" id="KW-1185">Reference proteome</keyword>
<keyword evidence="1" id="KW-0472">Membrane</keyword>
<evidence type="ECO:0000256" key="1">
    <source>
        <dbReference type="SAM" id="Phobius"/>
    </source>
</evidence>
<feature type="transmembrane region" description="Helical" evidence="1">
    <location>
        <begin position="182"/>
        <end position="200"/>
    </location>
</feature>
<keyword evidence="1" id="KW-1133">Transmembrane helix</keyword>
<evidence type="ECO:0000313" key="3">
    <source>
        <dbReference type="Proteomes" id="UP000664771"/>
    </source>
</evidence>
<dbReference type="RefSeq" id="WP_207883452.1">
    <property type="nucleotide sequence ID" value="NZ_JAFVMF010000025.1"/>
</dbReference>
<organism evidence="2 3">
    <name type="scientific">Acetobacter sacchari</name>
    <dbReference type="NCBI Taxonomy" id="2661687"/>
    <lineage>
        <taxon>Bacteria</taxon>
        <taxon>Pseudomonadati</taxon>
        <taxon>Pseudomonadota</taxon>
        <taxon>Alphaproteobacteria</taxon>
        <taxon>Acetobacterales</taxon>
        <taxon>Acetobacteraceae</taxon>
        <taxon>Acetobacter</taxon>
    </lineage>
</organism>
<keyword evidence="1" id="KW-0812">Transmembrane</keyword>
<evidence type="ECO:0000313" key="2">
    <source>
        <dbReference type="EMBL" id="MBO1361585.1"/>
    </source>
</evidence>
<feature type="transmembrane region" description="Helical" evidence="1">
    <location>
        <begin position="137"/>
        <end position="162"/>
    </location>
</feature>
<dbReference type="Proteomes" id="UP000664771">
    <property type="component" value="Unassembled WGS sequence"/>
</dbReference>
<protein>
    <recommendedName>
        <fullName evidence="4">Formate hydrogenlyase subunit 4</fullName>
    </recommendedName>
</protein>
<feature type="transmembrane region" description="Helical" evidence="1">
    <location>
        <begin position="254"/>
        <end position="278"/>
    </location>
</feature>